<sequence>MDPVEDQFAQHCIPPDDGWGTRTKRMPPQNNWSEPMVNHQLMAWRDGGIADPRIAHQKFPDHIQTHLWKIAAALKTVRMYNGTFSGTANSASTYNFTISKEMNVTACVPLPYLFLVGNFSFDNGINCAKCRLYSCVNSSIEFEPGYSLMILQQRSHIWLPVNLERPWAQNPVDALVLEFFKKMLKRTKRFVGIIVAIILSLITVTTLAAVSGVALHTSLQTKHFVENWHRDSRDLWLSQTMIDTRLQTQIDVLRQTVGWLGKKVLTLERQIWLRCDWNSTTFCVTNLKYNESQHDWSVIQRYLEGNSSATDMINNLHTNIQEIFGRPFETEDAATLADLFLKQLEGLDPKGIIQSLGHTAGGMGIILLVVILCFTLLHFCYIKPSQNSMSTLWKALLLKQKKKGGNEMA</sequence>
<keyword evidence="3" id="KW-0472">Membrane</keyword>
<dbReference type="Pfam" id="PF00517">
    <property type="entry name" value="GP41"/>
    <property type="match status" value="1"/>
</dbReference>
<reference evidence="6" key="1">
    <citation type="submission" date="2025-08" db="UniProtKB">
        <authorList>
            <consortium name="RefSeq"/>
        </authorList>
    </citation>
    <scope>IDENTIFICATION</scope>
    <source>
        <tissue evidence="6">Blood</tissue>
    </source>
</reference>
<proteinExistence type="predicted"/>
<feature type="region of interest" description="Disordered" evidence="2">
    <location>
        <begin position="1"/>
        <end position="23"/>
    </location>
</feature>
<dbReference type="GeneID" id="113919229"/>
<dbReference type="Proteomes" id="UP000515165">
    <property type="component" value="Chromosome 3"/>
</dbReference>
<dbReference type="PANTHER" id="PTHR34313">
    <property type="entry name" value="ENDOGENOUS RETROVIRUS GROUP K MEMBER 113 ENV POLYPROTEIN-RELATED"/>
    <property type="match status" value="1"/>
</dbReference>
<evidence type="ECO:0000313" key="5">
    <source>
        <dbReference type="Proteomes" id="UP000515165"/>
    </source>
</evidence>
<keyword evidence="5" id="KW-1185">Reference proteome</keyword>
<dbReference type="InterPro" id="IPR051255">
    <property type="entry name" value="Retroviral_env_glycoprotein"/>
</dbReference>
<feature type="transmembrane region" description="Helical" evidence="3">
    <location>
        <begin position="190"/>
        <end position="215"/>
    </location>
</feature>
<protein>
    <submittedName>
        <fullName evidence="6">Endogenous retrovirus group K member 13-1 Env polyprotein-like</fullName>
    </submittedName>
</protein>
<dbReference type="InterPro" id="IPR000328">
    <property type="entry name" value="GP41-like"/>
</dbReference>
<feature type="domain" description="Retroviral envelope protein GP41-like" evidence="4">
    <location>
        <begin position="212"/>
        <end position="401"/>
    </location>
</feature>
<dbReference type="RefSeq" id="XP_027443839.2">
    <property type="nucleotide sequence ID" value="XM_027588038.2"/>
</dbReference>
<feature type="transmembrane region" description="Helical" evidence="3">
    <location>
        <begin position="360"/>
        <end position="382"/>
    </location>
</feature>
<dbReference type="GO" id="GO:0005198">
    <property type="term" value="F:structural molecule activity"/>
    <property type="evidence" value="ECO:0007669"/>
    <property type="project" value="InterPro"/>
</dbReference>
<organism evidence="5 6">
    <name type="scientific">Zalophus californianus</name>
    <name type="common">California sealion</name>
    <dbReference type="NCBI Taxonomy" id="9704"/>
    <lineage>
        <taxon>Eukaryota</taxon>
        <taxon>Metazoa</taxon>
        <taxon>Chordata</taxon>
        <taxon>Craniata</taxon>
        <taxon>Vertebrata</taxon>
        <taxon>Euteleostomi</taxon>
        <taxon>Mammalia</taxon>
        <taxon>Eutheria</taxon>
        <taxon>Laurasiatheria</taxon>
        <taxon>Carnivora</taxon>
        <taxon>Caniformia</taxon>
        <taxon>Pinnipedia</taxon>
        <taxon>Otariidae</taxon>
        <taxon>Zalophus</taxon>
    </lineage>
</organism>
<comment type="subcellular location">
    <subcellularLocation>
        <location evidence="1">Virion</location>
    </subcellularLocation>
</comment>
<evidence type="ECO:0000313" key="6">
    <source>
        <dbReference type="RefSeq" id="XP_027443839.2"/>
    </source>
</evidence>
<dbReference type="KEGG" id="zca:113919229"/>
<dbReference type="OrthoDB" id="9806412at2759"/>
<keyword evidence="3" id="KW-1133">Transmembrane helix</keyword>
<dbReference type="AlphaFoldDB" id="A0A6J2CJC7"/>
<evidence type="ECO:0000256" key="3">
    <source>
        <dbReference type="SAM" id="Phobius"/>
    </source>
</evidence>
<evidence type="ECO:0000259" key="4">
    <source>
        <dbReference type="Pfam" id="PF00517"/>
    </source>
</evidence>
<dbReference type="PANTHER" id="PTHR34313:SF2">
    <property type="entry name" value="ENDOGENOUS RETROVIRUS GROUP K MEMBER 21 ENV POLYPROTEIN-LIKE"/>
    <property type="match status" value="1"/>
</dbReference>
<accession>A0A6J2CJC7</accession>
<name>A0A6J2CJC7_ZALCA</name>
<evidence type="ECO:0000256" key="1">
    <source>
        <dbReference type="ARBA" id="ARBA00004328"/>
    </source>
</evidence>
<evidence type="ECO:0000256" key="2">
    <source>
        <dbReference type="SAM" id="MobiDB-lite"/>
    </source>
</evidence>
<keyword evidence="3" id="KW-0812">Transmembrane</keyword>
<gene>
    <name evidence="6" type="primary">LOC113919229</name>
</gene>